<reference evidence="1 2" key="1">
    <citation type="journal article" date="2011" name="PLoS Pathog.">
        <title>Endophytic Life Strategies Decoded by Genome and Transcriptome Analyses of the Mutualistic Root Symbiont Piriformospora indica.</title>
        <authorList>
            <person name="Zuccaro A."/>
            <person name="Lahrmann U."/>
            <person name="Guldener U."/>
            <person name="Langen G."/>
            <person name="Pfiffi S."/>
            <person name="Biedenkopf D."/>
            <person name="Wong P."/>
            <person name="Samans B."/>
            <person name="Grimm C."/>
            <person name="Basiewicz M."/>
            <person name="Murat C."/>
            <person name="Martin F."/>
            <person name="Kogel K.H."/>
        </authorList>
    </citation>
    <scope>NUCLEOTIDE SEQUENCE [LARGE SCALE GENOMIC DNA]</scope>
    <source>
        <strain evidence="1 2">DSM 11827</strain>
    </source>
</reference>
<comment type="caution">
    <text evidence="1">The sequence shown here is derived from an EMBL/GenBank/DDBJ whole genome shotgun (WGS) entry which is preliminary data.</text>
</comment>
<protein>
    <submittedName>
        <fullName evidence="1">Uncharacterized protein</fullName>
    </submittedName>
</protein>
<dbReference type="InParanoid" id="G4TPI5"/>
<dbReference type="Proteomes" id="UP000007148">
    <property type="component" value="Unassembled WGS sequence"/>
</dbReference>
<name>G4TPI5_SERID</name>
<evidence type="ECO:0000313" key="2">
    <source>
        <dbReference type="Proteomes" id="UP000007148"/>
    </source>
</evidence>
<organism evidence="1 2">
    <name type="scientific">Serendipita indica (strain DSM 11827)</name>
    <name type="common">Root endophyte fungus</name>
    <name type="synonym">Piriformospora indica</name>
    <dbReference type="NCBI Taxonomy" id="1109443"/>
    <lineage>
        <taxon>Eukaryota</taxon>
        <taxon>Fungi</taxon>
        <taxon>Dikarya</taxon>
        <taxon>Basidiomycota</taxon>
        <taxon>Agaricomycotina</taxon>
        <taxon>Agaricomycetes</taxon>
        <taxon>Sebacinales</taxon>
        <taxon>Serendipitaceae</taxon>
        <taxon>Serendipita</taxon>
    </lineage>
</organism>
<dbReference type="AlphaFoldDB" id="G4TPI5"/>
<dbReference type="EMBL" id="CAFZ01000210">
    <property type="protein sequence ID" value="CCA73228.1"/>
    <property type="molecule type" value="Genomic_DNA"/>
</dbReference>
<dbReference type="OrthoDB" id="5424209at2759"/>
<evidence type="ECO:0000313" key="1">
    <source>
        <dbReference type="EMBL" id="CCA73228.1"/>
    </source>
</evidence>
<keyword evidence="2" id="KW-1185">Reference proteome</keyword>
<proteinExistence type="predicted"/>
<sequence length="142" mass="15520">MSKPPPLTLKFKGVFEGNYVDLDPTVSLAVLIAKMNAQGDPSSAFEYPDDRKHWIKSVVSKEDLARPVLDHNDKSSYIVGKDGTTTGRTFGHYSGLESFICDESGIESVELGVYNWDPQSGVFSDKGDSGALIWDSLGRIFG</sequence>
<gene>
    <name evidence="1" type="ORF">PIIN_07183</name>
</gene>
<accession>G4TPI5</accession>
<dbReference type="HOGENOM" id="CLU_1816541_0_0_1"/>